<dbReference type="PROSITE" id="PS00010">
    <property type="entry name" value="ASX_HYDROXYL"/>
    <property type="match status" value="1"/>
</dbReference>
<evidence type="ECO:0000256" key="10">
    <source>
        <dbReference type="ARBA" id="ARBA00023157"/>
    </source>
</evidence>
<feature type="disulfide bond" evidence="13">
    <location>
        <begin position="244"/>
        <end position="256"/>
    </location>
</feature>
<dbReference type="GO" id="GO:0006898">
    <property type="term" value="P:receptor-mediated endocytosis"/>
    <property type="evidence" value="ECO:0007669"/>
    <property type="project" value="TreeGrafter"/>
</dbReference>
<evidence type="ECO:0000256" key="11">
    <source>
        <dbReference type="ARBA" id="ARBA00023170"/>
    </source>
</evidence>
<evidence type="ECO:0000256" key="4">
    <source>
        <dbReference type="ARBA" id="ARBA00022583"/>
    </source>
</evidence>
<dbReference type="Gene3D" id="4.10.400.10">
    <property type="entry name" value="Low-density Lipoprotein Receptor"/>
    <property type="match status" value="5"/>
</dbReference>
<feature type="disulfide bond" evidence="13">
    <location>
        <begin position="135"/>
        <end position="150"/>
    </location>
</feature>
<feature type="disulfide bond" evidence="13">
    <location>
        <begin position="263"/>
        <end position="278"/>
    </location>
</feature>
<dbReference type="Pfam" id="PF00057">
    <property type="entry name" value="Ldl_recept_a"/>
    <property type="match status" value="3"/>
</dbReference>
<keyword evidence="5 15" id="KW-0812">Transmembrane</keyword>
<feature type="disulfide bond" evidence="13">
    <location>
        <begin position="251"/>
        <end position="269"/>
    </location>
</feature>
<dbReference type="SMART" id="SM00181">
    <property type="entry name" value="EGF"/>
    <property type="match status" value="3"/>
</dbReference>
<dbReference type="STRING" id="34508.A0A4U8UPQ5"/>
<dbReference type="CDD" id="cd00054">
    <property type="entry name" value="EGF_CA"/>
    <property type="match status" value="1"/>
</dbReference>
<dbReference type="SUPFAM" id="SSF57196">
    <property type="entry name" value="EGF/Laminin"/>
    <property type="match status" value="1"/>
</dbReference>
<protein>
    <submittedName>
        <fullName evidence="18">Uncharacterized protein</fullName>
    </submittedName>
</protein>
<dbReference type="PANTHER" id="PTHR22722">
    <property type="entry name" value="LOW-DENSITY LIPOPROTEIN RECEPTOR-RELATED PROTEIN 2-RELATED"/>
    <property type="match status" value="1"/>
</dbReference>
<evidence type="ECO:0000259" key="16">
    <source>
        <dbReference type="SMART" id="SM00179"/>
    </source>
</evidence>
<keyword evidence="11" id="KW-0675">Receptor</keyword>
<dbReference type="Gene3D" id="2.10.25.10">
    <property type="entry name" value="Laminin"/>
    <property type="match status" value="1"/>
</dbReference>
<feature type="domain" description="EGF-like" evidence="17">
    <location>
        <begin position="685"/>
        <end position="730"/>
    </location>
</feature>
<dbReference type="SUPFAM" id="SSF57424">
    <property type="entry name" value="LDL receptor-like module"/>
    <property type="match status" value="4"/>
</dbReference>
<keyword evidence="3" id="KW-0245">EGF-like domain</keyword>
<dbReference type="EMBL" id="CM016762">
    <property type="protein sequence ID" value="TMS34941.1"/>
    <property type="molecule type" value="Genomic_DNA"/>
</dbReference>
<keyword evidence="12" id="KW-0325">Glycoprotein</keyword>
<dbReference type="InterPro" id="IPR023415">
    <property type="entry name" value="LDLR_class-A_CS"/>
</dbReference>
<comment type="caution">
    <text evidence="13">Lacks conserved residue(s) required for the propagation of feature annotation.</text>
</comment>
<dbReference type="InterPro" id="IPR036055">
    <property type="entry name" value="LDL_receptor-like_sf"/>
</dbReference>
<evidence type="ECO:0000313" key="18">
    <source>
        <dbReference type="EMBL" id="TMS34941.1"/>
    </source>
</evidence>
<dbReference type="SMART" id="SM00179">
    <property type="entry name" value="EGF_CA"/>
    <property type="match status" value="1"/>
</dbReference>
<name>A0A4U8UPQ5_STECR</name>
<dbReference type="InterPro" id="IPR051221">
    <property type="entry name" value="LDLR-related"/>
</dbReference>
<evidence type="ECO:0000256" key="1">
    <source>
        <dbReference type="ARBA" id="ARBA00004167"/>
    </source>
</evidence>
<dbReference type="PROSITE" id="PS01187">
    <property type="entry name" value="EGF_CA"/>
    <property type="match status" value="1"/>
</dbReference>
<feature type="disulfide bond" evidence="13">
    <location>
        <begin position="123"/>
        <end position="141"/>
    </location>
</feature>
<feature type="repeat" description="LDL-receptor class B" evidence="14">
    <location>
        <begin position="547"/>
        <end position="590"/>
    </location>
</feature>
<dbReference type="GO" id="GO:0016324">
    <property type="term" value="C:apical plasma membrane"/>
    <property type="evidence" value="ECO:0007669"/>
    <property type="project" value="TreeGrafter"/>
</dbReference>
<evidence type="ECO:0000256" key="8">
    <source>
        <dbReference type="ARBA" id="ARBA00022989"/>
    </source>
</evidence>
<dbReference type="Gene3D" id="2.120.10.30">
    <property type="entry name" value="TolB, C-terminal domain"/>
    <property type="match status" value="1"/>
</dbReference>
<dbReference type="GO" id="GO:0005509">
    <property type="term" value="F:calcium ion binding"/>
    <property type="evidence" value="ECO:0007669"/>
    <property type="project" value="InterPro"/>
</dbReference>
<keyword evidence="19" id="KW-1185">Reference proteome</keyword>
<keyword evidence="4" id="KW-0254">Endocytosis</keyword>
<evidence type="ECO:0000256" key="3">
    <source>
        <dbReference type="ARBA" id="ARBA00022536"/>
    </source>
</evidence>
<dbReference type="GO" id="GO:0042562">
    <property type="term" value="F:hormone binding"/>
    <property type="evidence" value="ECO:0007669"/>
    <property type="project" value="TreeGrafter"/>
</dbReference>
<comment type="subcellular location">
    <subcellularLocation>
        <location evidence="2">Endomembrane system</location>
    </subcellularLocation>
    <subcellularLocation>
        <location evidence="1">Membrane</location>
        <topology evidence="1">Single-pass membrane protein</topology>
    </subcellularLocation>
</comment>
<dbReference type="OrthoDB" id="664115at2759"/>
<sequence>MNTSQIFTLARPANSLVQLPTEITRSVSRKVGFVITKKTAKEVMTNETVPVCQPENCQKSSSFIEQRCPDDTFSCVLLHSPGKSTHVCATEDWKCDGEMDCVGGIDEQGCNEFLKCSKNEMKCDDGECINVDWKCDGEFDCEDKSDEKDCPPANCTAAEFGFACVSNGLCVPSAFRCDGNRDCEDDSDEANCTEISVDRPHLKCDSSQFACKSGDQCIKAKWVCDGEYDCTDLSDETDCKLDKCKDDERTCDVGRCYKKDLWCDGKEDCFDGTDEVGCNGTKTPKSAKGLCTDTQHKCSEFPFACVDYRKLCINEENDCKPSVCNQTFEICERGTLNCDCRDTNQNGSVCYCGKGYELRGKRCIDINECAMEGMCDQHCVNLDGSYECHCYHGYYAVQEPGQSLRCHAIGREANLILATRGQLRQFNLRTRQYNNFVNPFLASATVDYIYRNNTFVWFDELRKLILQCQLNANKTERECMDSKYKPLVQNVTLVAGLKLDWVHNLMFWADPLNGTLNVMDLANGRSKTIVSKDFHDPHSLTIDPSEGLVFWTDWSKSEVNRVDMNGLNRMQVVGGEAVGWPSALTLDLLQKRLYWADAKFKILVSCDYNGQNAHRIFSDHQHLHHPFSMVLFEDRLFWTDRDNGVVLAVDKFSGHYEMVMAGPASGPIRLGMYHHEASQPLTPNKCAVNECGPKEICLPQSPPAFASGKEVLSHECFCVQGTYRKGKKCVSSEIDVEDPKPIVKKAKEEEHAEHTTARKIAFALFFIFCLILAMIMLRCYKKRNHEQPIYEGAVGYRRYEPETDEWLSDGP</sequence>
<organism evidence="18 19">
    <name type="scientific">Steinernema carpocapsae</name>
    <name type="common">Entomopathogenic nematode</name>
    <dbReference type="NCBI Taxonomy" id="34508"/>
    <lineage>
        <taxon>Eukaryota</taxon>
        <taxon>Metazoa</taxon>
        <taxon>Ecdysozoa</taxon>
        <taxon>Nematoda</taxon>
        <taxon>Chromadorea</taxon>
        <taxon>Rhabditida</taxon>
        <taxon>Tylenchina</taxon>
        <taxon>Panagrolaimomorpha</taxon>
        <taxon>Strongyloidoidea</taxon>
        <taxon>Steinernematidae</taxon>
        <taxon>Steinernema</taxon>
    </lineage>
</organism>
<accession>A0A4U8UPQ5</accession>
<feature type="disulfide bond" evidence="13">
    <location>
        <begin position="177"/>
        <end position="192"/>
    </location>
</feature>
<keyword evidence="10 13" id="KW-1015">Disulfide bond</keyword>
<dbReference type="SMART" id="SM00135">
    <property type="entry name" value="LY"/>
    <property type="match status" value="4"/>
</dbReference>
<dbReference type="SUPFAM" id="SSF63825">
    <property type="entry name" value="YWTD domain"/>
    <property type="match status" value="1"/>
</dbReference>
<dbReference type="PROSITE" id="PS50068">
    <property type="entry name" value="LDLRA_2"/>
    <property type="match status" value="5"/>
</dbReference>
<evidence type="ECO:0000256" key="9">
    <source>
        <dbReference type="ARBA" id="ARBA00023136"/>
    </source>
</evidence>
<keyword evidence="8 15" id="KW-1133">Transmembrane helix</keyword>
<feature type="domain" description="EGF-like" evidence="17">
    <location>
        <begin position="318"/>
        <end position="364"/>
    </location>
</feature>
<dbReference type="AlphaFoldDB" id="A0A4U8UPQ5"/>
<dbReference type="Proteomes" id="UP000298663">
    <property type="component" value="Chromosome X"/>
</dbReference>
<proteinExistence type="predicted"/>
<dbReference type="InterPro" id="IPR002172">
    <property type="entry name" value="LDrepeatLR_classA_rpt"/>
</dbReference>
<dbReference type="InterPro" id="IPR000152">
    <property type="entry name" value="EGF-type_Asp/Asn_hydroxyl_site"/>
</dbReference>
<dbReference type="PROSITE" id="PS51120">
    <property type="entry name" value="LDLRB"/>
    <property type="match status" value="1"/>
</dbReference>
<dbReference type="InterPro" id="IPR018097">
    <property type="entry name" value="EGF_Ca-bd_CS"/>
</dbReference>
<dbReference type="InterPro" id="IPR011042">
    <property type="entry name" value="6-blade_b-propeller_TolB-like"/>
</dbReference>
<comment type="caution">
    <text evidence="18">The sequence shown here is derived from an EMBL/GenBank/DDBJ whole genome shotgun (WGS) entry which is preliminary data.</text>
</comment>
<dbReference type="InterPro" id="IPR049883">
    <property type="entry name" value="NOTCH1_EGF-like"/>
</dbReference>
<evidence type="ECO:0000256" key="12">
    <source>
        <dbReference type="ARBA" id="ARBA00023180"/>
    </source>
</evidence>
<evidence type="ECO:0000256" key="7">
    <source>
        <dbReference type="ARBA" id="ARBA00022737"/>
    </source>
</evidence>
<evidence type="ECO:0000256" key="15">
    <source>
        <dbReference type="SAM" id="Phobius"/>
    </source>
</evidence>
<reference evidence="18 19" key="2">
    <citation type="journal article" date="2019" name="G3 (Bethesda)">
        <title>Hybrid Assembly of the Genome of the Entomopathogenic Nematode Steinernema carpocapsae Identifies the X-Chromosome.</title>
        <authorList>
            <person name="Serra L."/>
            <person name="Macchietto M."/>
            <person name="Macias-Munoz A."/>
            <person name="McGill C.J."/>
            <person name="Rodriguez I.M."/>
            <person name="Rodriguez B."/>
            <person name="Murad R."/>
            <person name="Mortazavi A."/>
        </authorList>
    </citation>
    <scope>NUCLEOTIDE SEQUENCE [LARGE SCALE GENOMIC DNA]</scope>
    <source>
        <strain evidence="18 19">ALL</strain>
    </source>
</reference>
<reference evidence="18 19" key="1">
    <citation type="journal article" date="2015" name="Genome Biol.">
        <title>Comparative genomics of Steinernema reveals deeply conserved gene regulatory networks.</title>
        <authorList>
            <person name="Dillman A.R."/>
            <person name="Macchietto M."/>
            <person name="Porter C.F."/>
            <person name="Rogers A."/>
            <person name="Williams B."/>
            <person name="Antoshechkin I."/>
            <person name="Lee M.M."/>
            <person name="Goodwin Z."/>
            <person name="Lu X."/>
            <person name="Lewis E.E."/>
            <person name="Goodrich-Blair H."/>
            <person name="Stock S.P."/>
            <person name="Adams B.J."/>
            <person name="Sternberg P.W."/>
            <person name="Mortazavi A."/>
        </authorList>
    </citation>
    <scope>NUCLEOTIDE SEQUENCE [LARGE SCALE GENOMIC DNA]</scope>
    <source>
        <strain evidence="18 19">ALL</strain>
    </source>
</reference>
<evidence type="ECO:0000256" key="6">
    <source>
        <dbReference type="ARBA" id="ARBA00022729"/>
    </source>
</evidence>
<dbReference type="EMBL" id="AZBU02000001">
    <property type="protein sequence ID" value="TMS34941.1"/>
    <property type="molecule type" value="Genomic_DNA"/>
</dbReference>
<dbReference type="PANTHER" id="PTHR22722:SF14">
    <property type="entry name" value="MEGALIN, ISOFORM A"/>
    <property type="match status" value="1"/>
</dbReference>
<keyword evidence="9 15" id="KW-0472">Membrane</keyword>
<dbReference type="GO" id="GO:0043235">
    <property type="term" value="C:receptor complex"/>
    <property type="evidence" value="ECO:0007669"/>
    <property type="project" value="TreeGrafter"/>
</dbReference>
<evidence type="ECO:0000256" key="14">
    <source>
        <dbReference type="PROSITE-ProRule" id="PRU00461"/>
    </source>
</evidence>
<dbReference type="PRINTS" id="PR00261">
    <property type="entry name" value="LDLRECEPTOR"/>
</dbReference>
<dbReference type="GO" id="GO:0012505">
    <property type="term" value="C:endomembrane system"/>
    <property type="evidence" value="ECO:0007669"/>
    <property type="project" value="UniProtKB-SubCell"/>
</dbReference>
<dbReference type="InterPro" id="IPR000742">
    <property type="entry name" value="EGF"/>
</dbReference>
<gene>
    <name evidence="18" type="ORF">L596_002435</name>
</gene>
<evidence type="ECO:0000256" key="2">
    <source>
        <dbReference type="ARBA" id="ARBA00004308"/>
    </source>
</evidence>
<dbReference type="InterPro" id="IPR000033">
    <property type="entry name" value="LDLR_classB_rpt"/>
</dbReference>
<feature type="transmembrane region" description="Helical" evidence="15">
    <location>
        <begin position="760"/>
        <end position="780"/>
    </location>
</feature>
<dbReference type="CDD" id="cd00112">
    <property type="entry name" value="LDLa"/>
    <property type="match status" value="4"/>
</dbReference>
<dbReference type="SMART" id="SM00192">
    <property type="entry name" value="LDLa"/>
    <property type="match status" value="5"/>
</dbReference>
<feature type="domain" description="EGF-like" evidence="17">
    <location>
        <begin position="368"/>
        <end position="407"/>
    </location>
</feature>
<evidence type="ECO:0000256" key="13">
    <source>
        <dbReference type="PROSITE-ProRule" id="PRU00124"/>
    </source>
</evidence>
<feature type="disulfide bond" evidence="13">
    <location>
        <begin position="95"/>
        <end position="110"/>
    </location>
</feature>
<feature type="domain" description="EGF-like calcium-binding" evidence="16">
    <location>
        <begin position="365"/>
        <end position="407"/>
    </location>
</feature>
<feature type="disulfide bond" evidence="13">
    <location>
        <begin position="116"/>
        <end position="128"/>
    </location>
</feature>
<dbReference type="InterPro" id="IPR001881">
    <property type="entry name" value="EGF-like_Ca-bd_dom"/>
</dbReference>
<keyword evidence="7" id="KW-0677">Repeat</keyword>
<dbReference type="Pfam" id="PF07645">
    <property type="entry name" value="EGF_CA"/>
    <property type="match status" value="1"/>
</dbReference>
<dbReference type="PROSITE" id="PS01209">
    <property type="entry name" value="LDLRA_1"/>
    <property type="match status" value="2"/>
</dbReference>
<dbReference type="Pfam" id="PF00058">
    <property type="entry name" value="Ldl_recept_b"/>
    <property type="match status" value="1"/>
</dbReference>
<keyword evidence="6" id="KW-0732">Signal</keyword>
<evidence type="ECO:0000259" key="17">
    <source>
        <dbReference type="SMART" id="SM00181"/>
    </source>
</evidence>
<feature type="disulfide bond" evidence="13">
    <location>
        <begin position="224"/>
        <end position="239"/>
    </location>
</feature>
<dbReference type="FunFam" id="2.120.10.30:FF:000241">
    <property type="entry name" value="Low-density lipoprotein receptor-related protein 6"/>
    <property type="match status" value="1"/>
</dbReference>
<evidence type="ECO:0000256" key="5">
    <source>
        <dbReference type="ARBA" id="ARBA00022692"/>
    </source>
</evidence>
<evidence type="ECO:0000313" key="19">
    <source>
        <dbReference type="Proteomes" id="UP000298663"/>
    </source>
</evidence>